<keyword evidence="2" id="KW-1185">Reference proteome</keyword>
<reference evidence="3" key="1">
    <citation type="submission" date="2025-08" db="UniProtKB">
        <authorList>
            <consortium name="RefSeq"/>
        </authorList>
    </citation>
    <scope>IDENTIFICATION</scope>
    <source>
        <tissue evidence="3">Ear skin</tissue>
    </source>
</reference>
<feature type="region of interest" description="Disordered" evidence="1">
    <location>
        <begin position="50"/>
        <end position="95"/>
    </location>
</feature>
<protein>
    <submittedName>
        <fullName evidence="3">Uncharacterized protein C6orf136 homolog isoform X5</fullName>
    </submittedName>
</protein>
<feature type="region of interest" description="Disordered" evidence="1">
    <location>
        <begin position="1"/>
        <end position="21"/>
    </location>
</feature>
<accession>A0A8B8RN73</accession>
<dbReference type="GeneID" id="102505932"/>
<feature type="compositionally biased region" description="Low complexity" evidence="1">
    <location>
        <begin position="117"/>
        <end position="146"/>
    </location>
</feature>
<feature type="region of interest" description="Disordered" evidence="1">
    <location>
        <begin position="108"/>
        <end position="154"/>
    </location>
</feature>
<feature type="compositionally biased region" description="Basic residues" evidence="1">
    <location>
        <begin position="64"/>
        <end position="73"/>
    </location>
</feature>
<sequence length="154" mass="15724">MTPTAPSHLCGAARGGARGLRDPRAGLPALAHTGARASCTRIAVPAGRPAQVDPFRASAPGRARWPRPRRRRRLGDTVGDRGPAFSTASTIPTPLAPLHCNHFSTFASSLVSPTPMPSHTAASQSSPTTSPSGPSPHLTMGGSPPRNGGGGTRT</sequence>
<dbReference type="Proteomes" id="UP000694856">
    <property type="component" value="Chromosome 20"/>
</dbReference>
<proteinExistence type="predicted"/>
<gene>
    <name evidence="3" type="primary">C20H6orf136</name>
</gene>
<evidence type="ECO:0000313" key="2">
    <source>
        <dbReference type="Proteomes" id="UP000694856"/>
    </source>
</evidence>
<dbReference type="AlphaFoldDB" id="A0A8B8RN73"/>
<dbReference type="CTD" id="294231"/>
<organism evidence="2 3">
    <name type="scientific">Camelus ferus</name>
    <name type="common">Wild bactrian camel</name>
    <name type="synonym">Camelus bactrianus ferus</name>
    <dbReference type="NCBI Taxonomy" id="419612"/>
    <lineage>
        <taxon>Eukaryota</taxon>
        <taxon>Metazoa</taxon>
        <taxon>Chordata</taxon>
        <taxon>Craniata</taxon>
        <taxon>Vertebrata</taxon>
        <taxon>Euteleostomi</taxon>
        <taxon>Mammalia</taxon>
        <taxon>Eutheria</taxon>
        <taxon>Laurasiatheria</taxon>
        <taxon>Artiodactyla</taxon>
        <taxon>Tylopoda</taxon>
        <taxon>Camelidae</taxon>
        <taxon>Camelus</taxon>
    </lineage>
</organism>
<name>A0A8B8RN73_CAMFR</name>
<dbReference type="RefSeq" id="XP_032319386.1">
    <property type="nucleotide sequence ID" value="XM_032463495.1"/>
</dbReference>
<evidence type="ECO:0000313" key="3">
    <source>
        <dbReference type="RefSeq" id="XP_032319386.1"/>
    </source>
</evidence>
<evidence type="ECO:0000256" key="1">
    <source>
        <dbReference type="SAM" id="MobiDB-lite"/>
    </source>
</evidence>